<proteinExistence type="predicted"/>
<gene>
    <name evidence="1" type="ORF">RY831_03745</name>
</gene>
<evidence type="ECO:0000313" key="1">
    <source>
        <dbReference type="EMBL" id="MEC4718247.1"/>
    </source>
</evidence>
<evidence type="ECO:0000313" key="2">
    <source>
        <dbReference type="Proteomes" id="UP001352263"/>
    </source>
</evidence>
<protein>
    <submittedName>
        <fullName evidence="1">Uncharacterized protein</fullName>
    </submittedName>
</protein>
<accession>A0ABU6J3Q5</accession>
<dbReference type="Proteomes" id="UP001352263">
    <property type="component" value="Unassembled WGS sequence"/>
</dbReference>
<dbReference type="RefSeq" id="WP_326504999.1">
    <property type="nucleotide sequence ID" value="NZ_JAWIIV010000002.1"/>
</dbReference>
<organism evidence="1 2">
    <name type="scientific">Noviherbaspirillum album</name>
    <dbReference type="NCBI Taxonomy" id="3080276"/>
    <lineage>
        <taxon>Bacteria</taxon>
        <taxon>Pseudomonadati</taxon>
        <taxon>Pseudomonadota</taxon>
        <taxon>Betaproteobacteria</taxon>
        <taxon>Burkholderiales</taxon>
        <taxon>Oxalobacteraceae</taxon>
        <taxon>Noviherbaspirillum</taxon>
    </lineage>
</organism>
<sequence length="82" mass="8916">MAIVMQAFILMDTDNPELAHKALFKILNDANFDSGSPVLDFALGFSQTMPLDDQQQYVDGSFVHTIPGAALLATANRVDMPC</sequence>
<name>A0ABU6J3Q5_9BURK</name>
<comment type="caution">
    <text evidence="1">The sequence shown here is derived from an EMBL/GenBank/DDBJ whole genome shotgun (WGS) entry which is preliminary data.</text>
</comment>
<reference evidence="1 2" key="1">
    <citation type="submission" date="2023-10" db="EMBL/GenBank/DDBJ databases">
        <title>Noviherbaspirillum sp. CPCC 100848 genome assembly.</title>
        <authorList>
            <person name="Li X.Y."/>
            <person name="Fang X.M."/>
        </authorList>
    </citation>
    <scope>NUCLEOTIDE SEQUENCE [LARGE SCALE GENOMIC DNA]</scope>
    <source>
        <strain evidence="1 2">CPCC 100848</strain>
    </source>
</reference>
<keyword evidence="2" id="KW-1185">Reference proteome</keyword>
<dbReference type="EMBL" id="JAWIIV010000002">
    <property type="protein sequence ID" value="MEC4718247.1"/>
    <property type="molecule type" value="Genomic_DNA"/>
</dbReference>